<dbReference type="AlphaFoldDB" id="A0A3P6E709"/>
<proteinExistence type="predicted"/>
<protein>
    <submittedName>
        <fullName evidence="2">Uncharacterized protein</fullName>
    </submittedName>
</protein>
<dbReference type="EMBL" id="LR031876">
    <property type="protein sequence ID" value="VDD39957.1"/>
    <property type="molecule type" value="Genomic_DNA"/>
</dbReference>
<evidence type="ECO:0000256" key="1">
    <source>
        <dbReference type="SAM" id="Phobius"/>
    </source>
</evidence>
<name>A0A3P6E709_BRAOL</name>
<gene>
    <name evidence="2" type="ORF">BOLC7T45517H</name>
</gene>
<accession>A0A3P6E709</accession>
<keyword evidence="1" id="KW-0472">Membrane</keyword>
<sequence>MLLFTLVSVYLSFFGVFVLSFPFSVPPSFEMTRMAFSGGLDTTGIVCSSGGSRSTSRPSVSSPRCSLYLGSSLVSCRSTSLVFINVTQRLSTEDFRRISSSLPPQVLLSPLVSGDRTSAVCGAPRLTRRSDLEAFWLIWTSSPRFTTTTSIPTRSRFERLYYGYGEVRRADDSSAPSSIDGVVSLVDSGENNLPSSDTPCFITGDCPFNSGKNPKLSSLPIKQAFSSKPRMLIFWAWPCKICESVIHLAGPPNLKPVFDDLLSVAKMQRISGGFTGAFILSLMPYFSFTKNSLPVGSPGWSLSSSYLLPLLSMKGEEFPNSLLSFGFSFLVYESWSSKSLYVTISMLSDFVVKVTPTHSSFVSNSLSSLFEELSSLVYIVVVYVSNQRGWLIPSTRCNQAV</sequence>
<keyword evidence="1" id="KW-1133">Transmembrane helix</keyword>
<feature type="transmembrane region" description="Helical" evidence="1">
    <location>
        <begin position="6"/>
        <end position="25"/>
    </location>
</feature>
<evidence type="ECO:0000313" key="2">
    <source>
        <dbReference type="EMBL" id="VDD39957.1"/>
    </source>
</evidence>
<organism evidence="2">
    <name type="scientific">Brassica oleracea</name>
    <name type="common">Wild cabbage</name>
    <dbReference type="NCBI Taxonomy" id="3712"/>
    <lineage>
        <taxon>Eukaryota</taxon>
        <taxon>Viridiplantae</taxon>
        <taxon>Streptophyta</taxon>
        <taxon>Embryophyta</taxon>
        <taxon>Tracheophyta</taxon>
        <taxon>Spermatophyta</taxon>
        <taxon>Magnoliopsida</taxon>
        <taxon>eudicotyledons</taxon>
        <taxon>Gunneridae</taxon>
        <taxon>Pentapetalae</taxon>
        <taxon>rosids</taxon>
        <taxon>malvids</taxon>
        <taxon>Brassicales</taxon>
        <taxon>Brassicaceae</taxon>
        <taxon>Brassiceae</taxon>
        <taxon>Brassica</taxon>
    </lineage>
</organism>
<keyword evidence="1" id="KW-0812">Transmembrane</keyword>
<reference evidence="2" key="1">
    <citation type="submission" date="2018-11" db="EMBL/GenBank/DDBJ databases">
        <authorList>
            <consortium name="Genoscope - CEA"/>
            <person name="William W."/>
        </authorList>
    </citation>
    <scope>NUCLEOTIDE SEQUENCE</scope>
</reference>